<evidence type="ECO:0000313" key="2">
    <source>
        <dbReference type="EMBL" id="PKQ63031.1"/>
    </source>
</evidence>
<organism evidence="2 3">
    <name type="scientific">Labilibaculum filiforme</name>
    <dbReference type="NCBI Taxonomy" id="1940526"/>
    <lineage>
        <taxon>Bacteria</taxon>
        <taxon>Pseudomonadati</taxon>
        <taxon>Bacteroidota</taxon>
        <taxon>Bacteroidia</taxon>
        <taxon>Marinilabiliales</taxon>
        <taxon>Marinifilaceae</taxon>
        <taxon>Labilibaculum</taxon>
    </lineage>
</organism>
<evidence type="ECO:0000313" key="3">
    <source>
        <dbReference type="Proteomes" id="UP000233535"/>
    </source>
</evidence>
<dbReference type="AlphaFoldDB" id="A0A2N3HYB5"/>
<sequence>MKQNKIILLILIFFNCFVSQAQNCTIKDVLEKTIIQDVKYSESKEDVNLESVLRYDQHEFIGFIGHKKKRLRINFTSIIIDDETKKLFFVKGATTVRNTNLRSFSGSFTVKNHFVFLEPIDDYAINKKGKYGFSILEYTLAEDPRLCFTGTFNGKILVCWYKDEEGNTTYCDLFDGYDGSRNYQFIGTWTSYKTNNSSICNWGQYRIPCSGDLDVGASEFMPNPKYNNVGWGDYVP</sequence>
<feature type="chain" id="PRO_5014736130" evidence="1">
    <location>
        <begin position="22"/>
        <end position="236"/>
    </location>
</feature>
<gene>
    <name evidence="2" type="ORF">BZG02_09675</name>
</gene>
<comment type="caution">
    <text evidence="2">The sequence shown here is derived from an EMBL/GenBank/DDBJ whole genome shotgun (WGS) entry which is preliminary data.</text>
</comment>
<accession>A0A2N3HYB5</accession>
<dbReference type="Proteomes" id="UP000233535">
    <property type="component" value="Unassembled WGS sequence"/>
</dbReference>
<feature type="signal peptide" evidence="1">
    <location>
        <begin position="1"/>
        <end position="21"/>
    </location>
</feature>
<keyword evidence="3" id="KW-1185">Reference proteome</keyword>
<name>A0A2N3HYB5_9BACT</name>
<reference evidence="2 3" key="1">
    <citation type="journal article" date="2017" name="Front. Microbiol.">
        <title>Labilibaculum manganireducens gen. nov., sp. nov. and Labilibaculum filiforme sp. nov., Novel Bacteroidetes Isolated from Subsurface Sediments of the Baltic Sea.</title>
        <authorList>
            <person name="Vandieken V."/>
            <person name="Marshall I.P."/>
            <person name="Niemann H."/>
            <person name="Engelen B."/>
            <person name="Cypionka H."/>
        </authorList>
    </citation>
    <scope>NUCLEOTIDE SEQUENCE [LARGE SCALE GENOMIC DNA]</scope>
    <source>
        <strain evidence="2 3">59.16B</strain>
    </source>
</reference>
<keyword evidence="1" id="KW-0732">Signal</keyword>
<proteinExistence type="predicted"/>
<evidence type="ECO:0000256" key="1">
    <source>
        <dbReference type="SAM" id="SignalP"/>
    </source>
</evidence>
<dbReference type="EMBL" id="MVDD01000006">
    <property type="protein sequence ID" value="PKQ63031.1"/>
    <property type="molecule type" value="Genomic_DNA"/>
</dbReference>
<protein>
    <submittedName>
        <fullName evidence="2">Uncharacterized protein</fullName>
    </submittedName>
</protein>
<dbReference type="OrthoDB" id="880022at2"/>
<dbReference type="RefSeq" id="WP_101261237.1">
    <property type="nucleotide sequence ID" value="NZ_MVDD01000006.1"/>
</dbReference>